<dbReference type="Pfam" id="PF11887">
    <property type="entry name" value="Mce4_CUP1"/>
    <property type="match status" value="1"/>
</dbReference>
<feature type="transmembrane region" description="Helical" evidence="1">
    <location>
        <begin position="43"/>
        <end position="64"/>
    </location>
</feature>
<comment type="caution">
    <text evidence="4">The sequence shown here is derived from an EMBL/GenBank/DDBJ whole genome shotgun (WGS) entry which is preliminary data.</text>
</comment>
<reference evidence="4 5" key="1">
    <citation type="submission" date="2018-05" db="EMBL/GenBank/DDBJ databases">
        <title>Genomic Encyclopedia of Type Strains, Phase IV (KMG-IV): sequencing the most valuable type-strain genomes for metagenomic binning, comparative biology and taxonomic classification.</title>
        <authorList>
            <person name="Goeker M."/>
        </authorList>
    </citation>
    <scope>NUCLEOTIDE SEQUENCE [LARGE SCALE GENOMIC DNA]</scope>
    <source>
        <strain evidence="4 5">DSM 44704</strain>
    </source>
</reference>
<keyword evidence="1" id="KW-0472">Membrane</keyword>
<evidence type="ECO:0000259" key="2">
    <source>
        <dbReference type="Pfam" id="PF02470"/>
    </source>
</evidence>
<dbReference type="PANTHER" id="PTHR33371">
    <property type="entry name" value="INTERMEMBRANE PHOSPHOLIPID TRANSPORT SYSTEM BINDING PROTEIN MLAD-RELATED"/>
    <property type="match status" value="1"/>
</dbReference>
<feature type="domain" description="Mce/MlaD" evidence="2">
    <location>
        <begin position="70"/>
        <end position="146"/>
    </location>
</feature>
<keyword evidence="5" id="KW-1185">Reference proteome</keyword>
<dbReference type="InterPro" id="IPR005693">
    <property type="entry name" value="Mce"/>
</dbReference>
<dbReference type="PANTHER" id="PTHR33371:SF19">
    <property type="entry name" value="MCE-FAMILY PROTEIN MCE4A"/>
    <property type="match status" value="1"/>
</dbReference>
<organism evidence="4 5">
    <name type="scientific">Nocardia tenerifensis</name>
    <dbReference type="NCBI Taxonomy" id="228006"/>
    <lineage>
        <taxon>Bacteria</taxon>
        <taxon>Bacillati</taxon>
        <taxon>Actinomycetota</taxon>
        <taxon>Actinomycetes</taxon>
        <taxon>Mycobacteriales</taxon>
        <taxon>Nocardiaceae</taxon>
        <taxon>Nocardia</taxon>
    </lineage>
</organism>
<dbReference type="GO" id="GO:0051701">
    <property type="term" value="P:biological process involved in interaction with host"/>
    <property type="evidence" value="ECO:0007669"/>
    <property type="project" value="TreeGrafter"/>
</dbReference>
<feature type="domain" description="Mammalian cell entry C-terminal" evidence="3">
    <location>
        <begin position="152"/>
        <end position="370"/>
    </location>
</feature>
<accession>A0A318KM75</accession>
<protein>
    <submittedName>
        <fullName evidence="4">Phospholipid/cholesterol/gamma-HCH transport system substrate-binding protein</fullName>
    </submittedName>
</protein>
<dbReference type="InterPro" id="IPR003399">
    <property type="entry name" value="Mce/MlaD"/>
</dbReference>
<dbReference type="InterPro" id="IPR024516">
    <property type="entry name" value="Mce_C"/>
</dbReference>
<sequence>MFGSAETRSSPVARAYHGHVSRQLYDTDDRARWSLWSAVRLKLAGAALVVTLAAIVVVALSMFAGRYATTVAVTVDAPRAGLVLDPDAKVTLRGVEIGRVSAVRRTTDRVWLTLALDPEALRFVPANVRVDIRSTTVFGAKYVNFVVPQMPSAEPLRPGATVRADAVTVEFNTLFEHLTRVLAQIAPERLNATLSALGAALRGRGAELGDLLARADAYLRDLNPSLPALHRDTIATAQVTSLYADTVDDLLRTAADLTTTSTTIADRADELDALLLNVIGLADTTTAVLTENERPVDAALALLRPTTTLVDAYKPVLNCVVLGLAQTLPAAESFVGGVQPGAVFNAGFMYGGEPYTYPDDLPKVNATGGPHCEGILDRTPGTHSPYLVTDTAEHTPYIPSTTLTLNPPKVFQVLFAGLPGITPP</sequence>
<gene>
    <name evidence="4" type="ORF">DFR70_101171</name>
</gene>
<evidence type="ECO:0000313" key="5">
    <source>
        <dbReference type="Proteomes" id="UP000247569"/>
    </source>
</evidence>
<dbReference type="Proteomes" id="UP000247569">
    <property type="component" value="Unassembled WGS sequence"/>
</dbReference>
<name>A0A318KM75_9NOCA</name>
<dbReference type="NCBIfam" id="TIGR00996">
    <property type="entry name" value="Mtu_fam_mce"/>
    <property type="match status" value="1"/>
</dbReference>
<evidence type="ECO:0000256" key="1">
    <source>
        <dbReference type="SAM" id="Phobius"/>
    </source>
</evidence>
<keyword evidence="1" id="KW-1133">Transmembrane helix</keyword>
<proteinExistence type="predicted"/>
<dbReference type="GO" id="GO:0005576">
    <property type="term" value="C:extracellular region"/>
    <property type="evidence" value="ECO:0007669"/>
    <property type="project" value="TreeGrafter"/>
</dbReference>
<evidence type="ECO:0000313" key="4">
    <source>
        <dbReference type="EMBL" id="PXX70750.1"/>
    </source>
</evidence>
<evidence type="ECO:0000259" key="3">
    <source>
        <dbReference type="Pfam" id="PF11887"/>
    </source>
</evidence>
<keyword evidence="1" id="KW-0812">Transmembrane</keyword>
<dbReference type="InterPro" id="IPR052336">
    <property type="entry name" value="MlaD_Phospholipid_Transporter"/>
</dbReference>
<dbReference type="EMBL" id="QJKF01000001">
    <property type="protein sequence ID" value="PXX70750.1"/>
    <property type="molecule type" value="Genomic_DNA"/>
</dbReference>
<dbReference type="Pfam" id="PF02470">
    <property type="entry name" value="MlaD"/>
    <property type="match status" value="1"/>
</dbReference>
<dbReference type="AlphaFoldDB" id="A0A318KM75"/>
<dbReference type="OrthoDB" id="3460188at2"/>